<evidence type="ECO:0000313" key="4">
    <source>
        <dbReference type="Proteomes" id="UP000217141"/>
    </source>
</evidence>
<feature type="domain" description="Fumarylacetoacetase-like C-terminal" evidence="2">
    <location>
        <begin position="78"/>
        <end position="260"/>
    </location>
</feature>
<dbReference type="Gene3D" id="3.90.850.10">
    <property type="entry name" value="Fumarylacetoacetase-like, C-terminal domain"/>
    <property type="match status" value="1"/>
</dbReference>
<evidence type="ECO:0000256" key="1">
    <source>
        <dbReference type="ARBA" id="ARBA00023239"/>
    </source>
</evidence>
<dbReference type="Pfam" id="PF01557">
    <property type="entry name" value="FAA_hydrolase"/>
    <property type="match status" value="1"/>
</dbReference>
<dbReference type="PANTHER" id="PTHR30143">
    <property type="entry name" value="ACID HYDRATASE"/>
    <property type="match status" value="1"/>
</dbReference>
<dbReference type="InterPro" id="IPR017630">
    <property type="entry name" value="4-oxalocrotonate_decarboxylase"/>
</dbReference>
<dbReference type="EMBL" id="CP022745">
    <property type="protein sequence ID" value="ASY44133.1"/>
    <property type="molecule type" value="Genomic_DNA"/>
</dbReference>
<dbReference type="AlphaFoldDB" id="A0A249MS03"/>
<dbReference type="GO" id="GO:0005737">
    <property type="term" value="C:cytoplasm"/>
    <property type="evidence" value="ECO:0007669"/>
    <property type="project" value="TreeGrafter"/>
</dbReference>
<protein>
    <submittedName>
        <fullName evidence="3">2-oxo-3-hexenedioate decarboxylase</fullName>
    </submittedName>
</protein>
<evidence type="ECO:0000313" key="3">
    <source>
        <dbReference type="EMBL" id="ASY44133.1"/>
    </source>
</evidence>
<dbReference type="RefSeq" id="WP_095686954.1">
    <property type="nucleotide sequence ID" value="NZ_CP022745.1"/>
</dbReference>
<dbReference type="KEGG" id="shyd:CJD35_06495"/>
<proteinExistence type="predicted"/>
<dbReference type="InterPro" id="IPR011234">
    <property type="entry name" value="Fumarylacetoacetase-like_C"/>
</dbReference>
<reference evidence="3 4" key="1">
    <citation type="submission" date="2017-08" db="EMBL/GenBank/DDBJ databases">
        <title>Whole Genome Sequence of Sphingobium hydrophobicum C1: Insights into Adaption to the Electronic-waste Contaminated Sediment.</title>
        <authorList>
            <person name="Song D."/>
            <person name="Chen X."/>
            <person name="Xu M."/>
        </authorList>
    </citation>
    <scope>NUCLEOTIDE SEQUENCE [LARGE SCALE GENOMIC DNA]</scope>
    <source>
        <strain evidence="3 4">C1</strain>
    </source>
</reference>
<dbReference type="PANTHER" id="PTHR30143:SF0">
    <property type="entry name" value="2-KETO-4-PENTENOATE HYDRATASE"/>
    <property type="match status" value="1"/>
</dbReference>
<keyword evidence="1" id="KW-0456">Lyase</keyword>
<dbReference type="SUPFAM" id="SSF56529">
    <property type="entry name" value="FAH"/>
    <property type="match status" value="1"/>
</dbReference>
<dbReference type="InterPro" id="IPR036663">
    <property type="entry name" value="Fumarylacetoacetase_C_sf"/>
</dbReference>
<dbReference type="GO" id="GO:0008684">
    <property type="term" value="F:2-oxopent-4-enoate hydratase activity"/>
    <property type="evidence" value="ECO:0007669"/>
    <property type="project" value="TreeGrafter"/>
</dbReference>
<dbReference type="NCBIfam" id="TIGR03218">
    <property type="entry name" value="catechol_dmpH"/>
    <property type="match status" value="1"/>
</dbReference>
<sequence>MLDALAIEKLTDIVADAQATPHTIAKLTDSYPEMTIEDGYAVQDALLARWESQGRVLVGLKAGLTSKAKMDQMGVTEPSFGMLMGDTIDPDGGVVPTDKLIHPRVEAEIAFVTKADLSGPDLSIDDILAATDFVQPAIEIIDSRFEKFKFDLVSVIADNGSSARFVMGGQPRRPQDVDLRTVGIVLEKNGEIVGTASSGAVLGHPARSIQMLVAWLHGRGRVLPAGSIVLTGGATEAVAVSTGDAIVARYQDMGALSVRIG</sequence>
<dbReference type="Proteomes" id="UP000217141">
    <property type="component" value="Chromosome I"/>
</dbReference>
<name>A0A249MS03_SPHXE</name>
<evidence type="ECO:0000259" key="2">
    <source>
        <dbReference type="Pfam" id="PF01557"/>
    </source>
</evidence>
<dbReference type="InterPro" id="IPR050772">
    <property type="entry name" value="Hydratase-Decarb/MhpD_sf"/>
</dbReference>
<accession>A0A249MS03</accession>
<organism evidence="3 4">
    <name type="scientific">Sphingobium xenophagum</name>
    <dbReference type="NCBI Taxonomy" id="121428"/>
    <lineage>
        <taxon>Bacteria</taxon>
        <taxon>Pseudomonadati</taxon>
        <taxon>Pseudomonadota</taxon>
        <taxon>Alphaproteobacteria</taxon>
        <taxon>Sphingomonadales</taxon>
        <taxon>Sphingomonadaceae</taxon>
        <taxon>Sphingobium</taxon>
    </lineage>
</organism>
<gene>
    <name evidence="3" type="primary">dmpH</name>
    <name evidence="3" type="ORF">CJD35_06495</name>
</gene>